<evidence type="ECO:0000256" key="1">
    <source>
        <dbReference type="SAM" id="Phobius"/>
    </source>
</evidence>
<protein>
    <submittedName>
        <fullName evidence="2">Uncharacterized protein</fullName>
    </submittedName>
</protein>
<gene>
    <name evidence="2" type="ORF">SDC9_48491</name>
</gene>
<evidence type="ECO:0000313" key="2">
    <source>
        <dbReference type="EMBL" id="MPM02246.1"/>
    </source>
</evidence>
<reference evidence="2" key="1">
    <citation type="submission" date="2019-08" db="EMBL/GenBank/DDBJ databases">
        <authorList>
            <person name="Kucharzyk K."/>
            <person name="Murdoch R.W."/>
            <person name="Higgins S."/>
            <person name="Loffler F."/>
        </authorList>
    </citation>
    <scope>NUCLEOTIDE SEQUENCE</scope>
</reference>
<sequence length="189" mass="20571">MFVDLVGNRHEGGGTVVLGPVELDASADPGSKEADQRRLDHLIIVDCILTGCLVYDPVDASTELRQYHHFQVVVFQEYSTIRSVFLGITNRFNDGVGVDSSAAALVNPVLKEHRVGIGLSCCIGGDHNLFFPDSCLHTCLLLIVHCSRKSEEPIKKSCSRISNSCSFILPCVSTCHGLFLCAGFISILY</sequence>
<name>A0A644WEG9_9ZZZZ</name>
<comment type="caution">
    <text evidence="2">The sequence shown here is derived from an EMBL/GenBank/DDBJ whole genome shotgun (WGS) entry which is preliminary data.</text>
</comment>
<feature type="transmembrane region" description="Helical" evidence="1">
    <location>
        <begin position="167"/>
        <end position="188"/>
    </location>
</feature>
<keyword evidence="1" id="KW-0812">Transmembrane</keyword>
<proteinExistence type="predicted"/>
<dbReference type="EMBL" id="VSSQ01000855">
    <property type="protein sequence ID" value="MPM02246.1"/>
    <property type="molecule type" value="Genomic_DNA"/>
</dbReference>
<keyword evidence="1" id="KW-1133">Transmembrane helix</keyword>
<dbReference type="AlphaFoldDB" id="A0A644WEG9"/>
<organism evidence="2">
    <name type="scientific">bioreactor metagenome</name>
    <dbReference type="NCBI Taxonomy" id="1076179"/>
    <lineage>
        <taxon>unclassified sequences</taxon>
        <taxon>metagenomes</taxon>
        <taxon>ecological metagenomes</taxon>
    </lineage>
</organism>
<keyword evidence="1" id="KW-0472">Membrane</keyword>
<accession>A0A644WEG9</accession>